<dbReference type="SUPFAM" id="SSF81901">
    <property type="entry name" value="HCP-like"/>
    <property type="match status" value="1"/>
</dbReference>
<dbReference type="Pfam" id="PF13424">
    <property type="entry name" value="TPR_12"/>
    <property type="match status" value="2"/>
</dbReference>
<dbReference type="SMART" id="SM00028">
    <property type="entry name" value="TPR"/>
    <property type="match status" value="13"/>
</dbReference>
<evidence type="ECO:0000256" key="3">
    <source>
        <dbReference type="PROSITE-ProRule" id="PRU00339"/>
    </source>
</evidence>
<dbReference type="Pfam" id="PF13374">
    <property type="entry name" value="TPR_10"/>
    <property type="match status" value="1"/>
</dbReference>
<dbReference type="KEGG" id="epa:110236469"/>
<evidence type="ECO:0000256" key="1">
    <source>
        <dbReference type="ARBA" id="ARBA00022737"/>
    </source>
</evidence>
<dbReference type="PANTHER" id="PTHR45641:SF19">
    <property type="entry name" value="NEPHROCYSTIN-3"/>
    <property type="match status" value="1"/>
</dbReference>
<dbReference type="SUPFAM" id="SSF52540">
    <property type="entry name" value="P-loop containing nucleoside triphosphate hydrolases"/>
    <property type="match status" value="1"/>
</dbReference>
<dbReference type="RefSeq" id="XP_028514159.1">
    <property type="nucleotide sequence ID" value="XM_028658358.1"/>
</dbReference>
<feature type="repeat" description="TPR" evidence="3">
    <location>
        <begin position="928"/>
        <end position="961"/>
    </location>
</feature>
<dbReference type="PROSITE" id="PS50005">
    <property type="entry name" value="TPR"/>
    <property type="match status" value="1"/>
</dbReference>
<accession>A0A913YGG8</accession>
<proteinExistence type="predicted"/>
<evidence type="ECO:0000256" key="2">
    <source>
        <dbReference type="ARBA" id="ARBA00022803"/>
    </source>
</evidence>
<dbReference type="EnsemblMetazoa" id="XM_028658358.1">
    <property type="protein sequence ID" value="XP_028514159.1"/>
    <property type="gene ID" value="LOC110236469"/>
</dbReference>
<dbReference type="InterPro" id="IPR019734">
    <property type="entry name" value="TPR_rpt"/>
</dbReference>
<dbReference type="SUPFAM" id="SSF48452">
    <property type="entry name" value="TPR-like"/>
    <property type="match status" value="3"/>
</dbReference>
<reference evidence="4" key="1">
    <citation type="submission" date="2022-11" db="UniProtKB">
        <authorList>
            <consortium name="EnsemblMetazoa"/>
        </authorList>
    </citation>
    <scope>IDENTIFICATION</scope>
</reference>
<protein>
    <submittedName>
        <fullName evidence="4">Uncharacterized protein</fullName>
    </submittedName>
</protein>
<sequence length="1374" mass="155047">MPTYSDEELNYFRLCKIITSVIPEGLREIFKQQWDTHYTTTHGPWMDTPANFASFQSMESPRNRKKNKRLLGIMKNGDRTNWDSTCLSYAILFSDSVGPRLQPNVKNSVNILRESRNEVAHNTKGRLKDADFQTFVQKIMIAFKTLKLDTIYLLELKRQKSFPTRELNIIKKELEDEKKRNTEPIPFCVLPPKSFHDQITREHEVQDISKKMKELSNRKMGETKTVYLSGNPGCGKSVLAGQIGDEYFDSDDTVQPAFVMTINAATMDTLLQSYIDFAARLNCYPDSITEITTSKDLSQEKQILQLKALTAKQVDKYASWLMIVDNVTNLKTYSKFWPQFGEKTSGVGQILVTTQDEHCIPDNFHTQHVSLKRGMSEGDAIEVLSNVSGIREDDERMLEVAKSLDLQPLALACAGVYMKKATSTTWQQFLEKLDQGKREATEKMFQESSLNYPMSMTLAVQMALERETSGSKVMFHAFEFLSVLANDPIPMKNVVEYVMKCLPQEDEEVVESTVASSSLLMTSDDGGELLTHQIVYHCLQDHDQVKGKNVDIFSATETFSYVLKFFNKNAVKDIVKSRGFLNHFERFSRLLPLYIVQQQSKCQSYLNEHGETFIKILNTIGSICSVHGKFKTAKMFFQLSLSMQLPFFVKEMENLFVESDIVKFNDVRKGLDMILEKAMSIFKNKNVSCDQPDLTLLSCHHESLNETEKRNIAETLSSLGIALSNLGEFSEARDCHKVALNICELECSNLGEFYEARSCLKSVRDICEVHCSNLGEFYKVRDCLKGALEICELEYAFNLLWLKLKAAILDNLVEISKEMQVKKDVQQYGQYCLFINEKIRKFALSSRKSTCFYNEGHGLFYNEGRGLNANVYIKASSYYGLGKSLYSLAAHSEDRYSAKCVKGAITHFKKALKRYESVYHDRNHPKVAHTLNQLGRCAFRLEKYDEAKSYHEEALSIYKSIYTEDHPMVGSTLSNLDIAEVLRDLHEYTEARMCYEDALAIGNSKDYPCITESLLDLGDSCYEEEMYSEALRCYEIALAAGDHLPYTSLDKISTAFHVQRQPHEAKSLYNKALTTGYGKDCPLVVKEIFNLGTVLRRHGKLNKAKSWYDKAFATGYGKDCPSVGEEIFHLGTLLRHQGQLNEAKSCYDNALTTGYGKDCPLPGRSIFELGTALHHQGQLNDAKSCYDNARTTGYGKDCPSVGEAIFKLGTSVRNQGQLNDAKSCYENALTTGYGKDCPSVGEEIFQLGTALRYQGQLNGAKSWYDKALATGYGKDCPSVGEEIFKLGTALRNQGQLNEAKSCYDSALTTGYGKDCPPVGEEIFKLGTALRNQGQLNEAKSCYDSALTTGYGKDCPPVGEEIFKLGTALRNQGQL</sequence>
<dbReference type="Gene3D" id="3.40.50.300">
    <property type="entry name" value="P-loop containing nucleotide triphosphate hydrolases"/>
    <property type="match status" value="1"/>
</dbReference>
<dbReference type="InterPro" id="IPR011990">
    <property type="entry name" value="TPR-like_helical_dom_sf"/>
</dbReference>
<evidence type="ECO:0000313" key="5">
    <source>
        <dbReference type="Proteomes" id="UP000887567"/>
    </source>
</evidence>
<keyword evidence="5" id="KW-1185">Reference proteome</keyword>
<dbReference type="GO" id="GO:0043531">
    <property type="term" value="F:ADP binding"/>
    <property type="evidence" value="ECO:0007669"/>
    <property type="project" value="InterPro"/>
</dbReference>
<evidence type="ECO:0000313" key="4">
    <source>
        <dbReference type="EnsemblMetazoa" id="XP_028514159.1"/>
    </source>
</evidence>
<dbReference type="GeneID" id="110236469"/>
<keyword evidence="1" id="KW-0677">Repeat</keyword>
<dbReference type="Proteomes" id="UP000887567">
    <property type="component" value="Unplaced"/>
</dbReference>
<name>A0A913YGG8_EXADI</name>
<organism evidence="4 5">
    <name type="scientific">Exaiptasia diaphana</name>
    <name type="common">Tropical sea anemone</name>
    <name type="synonym">Aiptasia pulchella</name>
    <dbReference type="NCBI Taxonomy" id="2652724"/>
    <lineage>
        <taxon>Eukaryota</taxon>
        <taxon>Metazoa</taxon>
        <taxon>Cnidaria</taxon>
        <taxon>Anthozoa</taxon>
        <taxon>Hexacorallia</taxon>
        <taxon>Actiniaria</taxon>
        <taxon>Aiptasiidae</taxon>
        <taxon>Exaiptasia</taxon>
    </lineage>
</organism>
<dbReference type="InterPro" id="IPR027417">
    <property type="entry name" value="P-loop_NTPase"/>
</dbReference>
<dbReference type="Gene3D" id="1.25.40.10">
    <property type="entry name" value="Tetratricopeptide repeat domain"/>
    <property type="match status" value="4"/>
</dbReference>
<dbReference type="OrthoDB" id="1658288at2759"/>
<dbReference type="PANTHER" id="PTHR45641">
    <property type="entry name" value="TETRATRICOPEPTIDE REPEAT PROTEIN (AFU_ORTHOLOGUE AFUA_6G03870)"/>
    <property type="match status" value="1"/>
</dbReference>
<keyword evidence="2 3" id="KW-0802">TPR repeat</keyword>